<dbReference type="PANTHER" id="PTHR30055">
    <property type="entry name" value="HTH-TYPE TRANSCRIPTIONAL REGULATOR RUTR"/>
    <property type="match status" value="1"/>
</dbReference>
<feature type="DNA-binding region" description="H-T-H motif" evidence="4">
    <location>
        <begin position="43"/>
        <end position="62"/>
    </location>
</feature>
<organism evidence="6 7">
    <name type="scientific">Labedaea rhizosphaerae</name>
    <dbReference type="NCBI Taxonomy" id="598644"/>
    <lineage>
        <taxon>Bacteria</taxon>
        <taxon>Bacillati</taxon>
        <taxon>Actinomycetota</taxon>
        <taxon>Actinomycetes</taxon>
        <taxon>Pseudonocardiales</taxon>
        <taxon>Pseudonocardiaceae</taxon>
        <taxon>Labedaea</taxon>
    </lineage>
</organism>
<comment type="caution">
    <text evidence="6">The sequence shown here is derived from an EMBL/GenBank/DDBJ whole genome shotgun (WGS) entry which is preliminary data.</text>
</comment>
<dbReference type="InterPro" id="IPR025996">
    <property type="entry name" value="MT1864/Rv1816-like_C"/>
</dbReference>
<dbReference type="GO" id="GO:0000976">
    <property type="term" value="F:transcription cis-regulatory region binding"/>
    <property type="evidence" value="ECO:0007669"/>
    <property type="project" value="TreeGrafter"/>
</dbReference>
<dbReference type="SUPFAM" id="SSF48498">
    <property type="entry name" value="Tetracyclin repressor-like, C-terminal domain"/>
    <property type="match status" value="1"/>
</dbReference>
<evidence type="ECO:0000313" key="6">
    <source>
        <dbReference type="EMBL" id="TDP91067.1"/>
    </source>
</evidence>
<dbReference type="EMBL" id="SNXZ01000009">
    <property type="protein sequence ID" value="TDP91067.1"/>
    <property type="molecule type" value="Genomic_DNA"/>
</dbReference>
<evidence type="ECO:0000259" key="5">
    <source>
        <dbReference type="PROSITE" id="PS50977"/>
    </source>
</evidence>
<keyword evidence="2 4" id="KW-0238">DNA-binding</keyword>
<protein>
    <submittedName>
        <fullName evidence="6">TetR family transcriptional regulator</fullName>
    </submittedName>
</protein>
<name>A0A4R6RX42_LABRH</name>
<evidence type="ECO:0000256" key="3">
    <source>
        <dbReference type="ARBA" id="ARBA00023163"/>
    </source>
</evidence>
<keyword evidence="1" id="KW-0805">Transcription regulation</keyword>
<accession>A0A4R6RX42</accession>
<dbReference type="Pfam" id="PF13305">
    <property type="entry name" value="TetR_C_33"/>
    <property type="match status" value="1"/>
</dbReference>
<dbReference type="SUPFAM" id="SSF46689">
    <property type="entry name" value="Homeodomain-like"/>
    <property type="match status" value="1"/>
</dbReference>
<evidence type="ECO:0000256" key="2">
    <source>
        <dbReference type="ARBA" id="ARBA00023125"/>
    </source>
</evidence>
<dbReference type="Proteomes" id="UP000295444">
    <property type="component" value="Unassembled WGS sequence"/>
</dbReference>
<dbReference type="InterPro" id="IPR001647">
    <property type="entry name" value="HTH_TetR"/>
</dbReference>
<dbReference type="RefSeq" id="WP_243754478.1">
    <property type="nucleotide sequence ID" value="NZ_SNXZ01000009.1"/>
</dbReference>
<dbReference type="AlphaFoldDB" id="A0A4R6RX42"/>
<dbReference type="GO" id="GO:0003700">
    <property type="term" value="F:DNA-binding transcription factor activity"/>
    <property type="evidence" value="ECO:0007669"/>
    <property type="project" value="TreeGrafter"/>
</dbReference>
<dbReference type="InterPro" id="IPR009057">
    <property type="entry name" value="Homeodomain-like_sf"/>
</dbReference>
<dbReference type="Gene3D" id="1.10.357.10">
    <property type="entry name" value="Tetracycline Repressor, domain 2"/>
    <property type="match status" value="1"/>
</dbReference>
<feature type="domain" description="HTH tetR-type" evidence="5">
    <location>
        <begin position="19"/>
        <end position="80"/>
    </location>
</feature>
<evidence type="ECO:0000313" key="7">
    <source>
        <dbReference type="Proteomes" id="UP000295444"/>
    </source>
</evidence>
<dbReference type="InterPro" id="IPR050109">
    <property type="entry name" value="HTH-type_TetR-like_transc_reg"/>
</dbReference>
<evidence type="ECO:0000256" key="1">
    <source>
        <dbReference type="ARBA" id="ARBA00023015"/>
    </source>
</evidence>
<dbReference type="PROSITE" id="PS50977">
    <property type="entry name" value="HTH_TETR_2"/>
    <property type="match status" value="1"/>
</dbReference>
<keyword evidence="3" id="KW-0804">Transcription</keyword>
<dbReference type="Pfam" id="PF00440">
    <property type="entry name" value="TetR_N"/>
    <property type="match status" value="1"/>
</dbReference>
<evidence type="ECO:0000256" key="4">
    <source>
        <dbReference type="PROSITE-ProRule" id="PRU00335"/>
    </source>
</evidence>
<proteinExistence type="predicted"/>
<dbReference type="PANTHER" id="PTHR30055:SF234">
    <property type="entry name" value="HTH-TYPE TRANSCRIPTIONAL REGULATOR BETI"/>
    <property type="match status" value="1"/>
</dbReference>
<reference evidence="6 7" key="1">
    <citation type="submission" date="2019-03" db="EMBL/GenBank/DDBJ databases">
        <title>Genomic Encyclopedia of Type Strains, Phase IV (KMG-IV): sequencing the most valuable type-strain genomes for metagenomic binning, comparative biology and taxonomic classification.</title>
        <authorList>
            <person name="Goeker M."/>
        </authorList>
    </citation>
    <scope>NUCLEOTIDE SEQUENCE [LARGE SCALE GENOMIC DNA]</scope>
    <source>
        <strain evidence="6 7">DSM 45361</strain>
    </source>
</reference>
<sequence>MPDQQETRTRTRNRWGEGDRLRGEILDAASTVLSELGGEDGLTIRGVARAVGIAPASIYQHFTDRAALVSGLLEHEFARLRTLMNAAAEETAPDDPTGGVRAQLRAYCAFALANPGIYRLMLSKGSHRPAPDARPVGPMMDVIGQLAEGFQQCVDSGRALRLPPDRAATVVFVGVHGRVALIQGGRSNTPMELVHTFIDELLSLVFA</sequence>
<dbReference type="InterPro" id="IPR036271">
    <property type="entry name" value="Tet_transcr_reg_TetR-rel_C_sf"/>
</dbReference>
<keyword evidence="7" id="KW-1185">Reference proteome</keyword>
<gene>
    <name evidence="6" type="ORF">EV186_10959</name>
</gene>